<evidence type="ECO:0000313" key="2">
    <source>
        <dbReference type="Proteomes" id="UP000184440"/>
    </source>
</evidence>
<proteinExistence type="predicted"/>
<keyword evidence="2" id="KW-1185">Reference proteome</keyword>
<dbReference type="AlphaFoldDB" id="A0A1M7REG7"/>
<protein>
    <submittedName>
        <fullName evidence="1">Uncharacterized protein</fullName>
    </submittedName>
</protein>
<accession>A0A1M7REG7</accession>
<gene>
    <name evidence="1" type="ORF">SAMN05443668_110272</name>
</gene>
<dbReference type="Proteomes" id="UP000184440">
    <property type="component" value="Unassembled WGS sequence"/>
</dbReference>
<dbReference type="EMBL" id="FRCS01000010">
    <property type="protein sequence ID" value="SHN44600.1"/>
    <property type="molecule type" value="Genomic_DNA"/>
</dbReference>
<sequence length="89" mass="9466">MSTQSRLVQLRQQVAALSDRSTKLSQQLVAMKQNFTVTISAVQGTIGGSARRTDQNMVAALQAAEKKLDEASAALLQVSSEGKKFAGTL</sequence>
<evidence type="ECO:0000313" key="1">
    <source>
        <dbReference type="EMBL" id="SHN44600.1"/>
    </source>
</evidence>
<organism evidence="1 2">
    <name type="scientific">Cryptosporangium aurantiacum</name>
    <dbReference type="NCBI Taxonomy" id="134849"/>
    <lineage>
        <taxon>Bacteria</taxon>
        <taxon>Bacillati</taxon>
        <taxon>Actinomycetota</taxon>
        <taxon>Actinomycetes</taxon>
        <taxon>Cryptosporangiales</taxon>
        <taxon>Cryptosporangiaceae</taxon>
        <taxon>Cryptosporangium</taxon>
    </lineage>
</organism>
<reference evidence="1 2" key="1">
    <citation type="submission" date="2016-11" db="EMBL/GenBank/DDBJ databases">
        <authorList>
            <person name="Jaros S."/>
            <person name="Januszkiewicz K."/>
            <person name="Wedrychowicz H."/>
        </authorList>
    </citation>
    <scope>NUCLEOTIDE SEQUENCE [LARGE SCALE GENOMIC DNA]</scope>
    <source>
        <strain evidence="1 2">DSM 46144</strain>
    </source>
</reference>
<name>A0A1M7REG7_9ACTN</name>
<dbReference type="STRING" id="134849.SAMN05443668_110272"/>